<comment type="caution">
    <text evidence="2">The sequence shown here is derived from an EMBL/GenBank/DDBJ whole genome shotgun (WGS) entry which is preliminary data.</text>
</comment>
<dbReference type="STRING" id="980561.A1359_14840"/>
<keyword evidence="3" id="KW-1185">Reference proteome</keyword>
<evidence type="ECO:0008006" key="4">
    <source>
        <dbReference type="Google" id="ProtNLM"/>
    </source>
</evidence>
<organism evidence="2 3">
    <name type="scientific">Methylomonas lenta</name>
    <dbReference type="NCBI Taxonomy" id="980561"/>
    <lineage>
        <taxon>Bacteria</taxon>
        <taxon>Pseudomonadati</taxon>
        <taxon>Pseudomonadota</taxon>
        <taxon>Gammaproteobacteria</taxon>
        <taxon>Methylococcales</taxon>
        <taxon>Methylococcaceae</taxon>
        <taxon>Methylomonas</taxon>
    </lineage>
</organism>
<sequence length="100" mass="11908">MKIRILKSARQDLADGRRFYQQQSPAIGDYFLDSLFSDIESLLIHAGVHAVYFDRFYRLLSKRFPFALYYRLENQTILIYAVLDCRRSPAWIRKKLTNTL</sequence>
<proteinExistence type="predicted"/>
<keyword evidence="1" id="KW-1277">Toxin-antitoxin system</keyword>
<dbReference type="RefSeq" id="WP_066986039.1">
    <property type="nucleotide sequence ID" value="NZ_LUUI01000143.1"/>
</dbReference>
<gene>
    <name evidence="2" type="ORF">A1359_14840</name>
</gene>
<dbReference type="Gene3D" id="3.30.2310.20">
    <property type="entry name" value="RelE-like"/>
    <property type="match status" value="1"/>
</dbReference>
<name>A0A177N0L7_9GAMM</name>
<evidence type="ECO:0000256" key="1">
    <source>
        <dbReference type="ARBA" id="ARBA00022649"/>
    </source>
</evidence>
<dbReference type="EMBL" id="LUUI01000143">
    <property type="protein sequence ID" value="OAI11194.1"/>
    <property type="molecule type" value="Genomic_DNA"/>
</dbReference>
<dbReference type="AlphaFoldDB" id="A0A177N0L7"/>
<dbReference type="OrthoDB" id="9809155at2"/>
<accession>A0A177N0L7</accession>
<reference evidence="2 3" key="1">
    <citation type="submission" date="2016-03" db="EMBL/GenBank/DDBJ databases">
        <authorList>
            <person name="Ploux O."/>
        </authorList>
    </citation>
    <scope>NUCLEOTIDE SEQUENCE [LARGE SCALE GENOMIC DNA]</scope>
    <source>
        <strain evidence="2 3">R-45370</strain>
    </source>
</reference>
<dbReference type="InterPro" id="IPR007712">
    <property type="entry name" value="RelE/ParE_toxin"/>
</dbReference>
<dbReference type="InterPro" id="IPR035093">
    <property type="entry name" value="RelE/ParE_toxin_dom_sf"/>
</dbReference>
<dbReference type="Proteomes" id="UP000078476">
    <property type="component" value="Unassembled WGS sequence"/>
</dbReference>
<evidence type="ECO:0000313" key="2">
    <source>
        <dbReference type="EMBL" id="OAI11194.1"/>
    </source>
</evidence>
<evidence type="ECO:0000313" key="3">
    <source>
        <dbReference type="Proteomes" id="UP000078476"/>
    </source>
</evidence>
<dbReference type="Pfam" id="PF05016">
    <property type="entry name" value="ParE_toxin"/>
    <property type="match status" value="1"/>
</dbReference>
<protein>
    <recommendedName>
        <fullName evidence="4">Plasmid stabilization protein</fullName>
    </recommendedName>
</protein>